<gene>
    <name evidence="2" type="ORF">LTR97_000917</name>
</gene>
<accession>A0AAN7ZR54</accession>
<feature type="compositionally biased region" description="Acidic residues" evidence="1">
    <location>
        <begin position="419"/>
        <end position="491"/>
    </location>
</feature>
<evidence type="ECO:0000313" key="2">
    <source>
        <dbReference type="EMBL" id="KAK5708377.1"/>
    </source>
</evidence>
<feature type="compositionally biased region" description="Low complexity" evidence="1">
    <location>
        <begin position="305"/>
        <end position="318"/>
    </location>
</feature>
<organism evidence="2 3">
    <name type="scientific">Elasticomyces elasticus</name>
    <dbReference type="NCBI Taxonomy" id="574655"/>
    <lineage>
        <taxon>Eukaryota</taxon>
        <taxon>Fungi</taxon>
        <taxon>Dikarya</taxon>
        <taxon>Ascomycota</taxon>
        <taxon>Pezizomycotina</taxon>
        <taxon>Dothideomycetes</taxon>
        <taxon>Dothideomycetidae</taxon>
        <taxon>Mycosphaerellales</taxon>
        <taxon>Teratosphaeriaceae</taxon>
        <taxon>Elasticomyces</taxon>
    </lineage>
</organism>
<evidence type="ECO:0000256" key="1">
    <source>
        <dbReference type="SAM" id="MobiDB-lite"/>
    </source>
</evidence>
<dbReference type="EMBL" id="JAVRQU010000001">
    <property type="protein sequence ID" value="KAK5708377.1"/>
    <property type="molecule type" value="Genomic_DNA"/>
</dbReference>
<dbReference type="AlphaFoldDB" id="A0AAN7ZR54"/>
<evidence type="ECO:0000313" key="3">
    <source>
        <dbReference type="Proteomes" id="UP001310594"/>
    </source>
</evidence>
<name>A0AAN7ZR54_9PEZI</name>
<proteinExistence type="predicted"/>
<protein>
    <submittedName>
        <fullName evidence="2">Uncharacterized protein</fullName>
    </submittedName>
</protein>
<sequence>MSDASLADLIQEKAGKDMTSIVAYDILPLFRKLNKQRYTQKEYQHAVETVGGVSLLDLQDWGHDMLLPLWILMEHSNSSLSEKRAAICNAVRVRKKTPNALDRHVAECIESDIENAHVLDAIVWEAKQAGEQVFLSDIDIRIELIGGRESLERLVESSDGNDMAGMFSSVSVDATESPKDNLWTLSAQSDGGSSVPARKQVGQAAYGNGLGNKTKNAKKASQHGGQARSEDASPQAGAHAADSTLHGIGPGYIRKRGENKNDGEPITRADPKVDEALAKSMDGMGGFGKKPAAEDGADAARDNRGSQSASESSGATSGKHQAEMNEGKILTSFDQQDEQRAETGPVGLRAGTVGEKNGLAQARIEQEAEDGEVIARGQPLQPVAEAKQDAMMDVMEEGEIGDLPSKEKTEQNLAMSTLDGDDDAEGEGDESEEESEDSGSEHEADDSEDDGGEVEDSEEDGSEDDGSEGEDDTSEAVEEDDADDSEQDDTANDNSDPQSRIDVALKTTELGSIIAATAARNVVGGEPGSETARNPGTDEAANVVDDNSISQQAGKVADHTVNANMHNAASDVANAGQLIDSDDDSQHGKTATTQVNVEDVEMSNDELADNPHGAMTANGGTIGGVSFVQDHQQKEDDDDVAEVAGAGNAMGNLDVYGKMKVKTQNLWWNRGLPMRVVRMCGRRMWVHENERLASSSDLFGEFVFGGPFTAYYDSEKGVIHSIMPDGKLGPVVGPANFVGEGRWSDDFYGEKRKDFASPLEGSGRWRVFIR</sequence>
<feature type="region of interest" description="Disordered" evidence="1">
    <location>
        <begin position="205"/>
        <end position="504"/>
    </location>
</feature>
<dbReference type="Proteomes" id="UP001310594">
    <property type="component" value="Unassembled WGS sequence"/>
</dbReference>
<reference evidence="2" key="1">
    <citation type="submission" date="2023-08" db="EMBL/GenBank/DDBJ databases">
        <title>Black Yeasts Isolated from many extreme environments.</title>
        <authorList>
            <person name="Coleine C."/>
            <person name="Stajich J.E."/>
            <person name="Selbmann L."/>
        </authorList>
    </citation>
    <scope>NUCLEOTIDE SEQUENCE</scope>
    <source>
        <strain evidence="2">CCFEE 5810</strain>
    </source>
</reference>
<comment type="caution">
    <text evidence="2">The sequence shown here is derived from an EMBL/GenBank/DDBJ whole genome shotgun (WGS) entry which is preliminary data.</text>
</comment>
<feature type="compositionally biased region" description="Basic and acidic residues" evidence="1">
    <location>
        <begin position="255"/>
        <end position="277"/>
    </location>
</feature>